<organism evidence="4 5">
    <name type="scientific">Planosporangium thailandense</name>
    <dbReference type="NCBI Taxonomy" id="765197"/>
    <lineage>
        <taxon>Bacteria</taxon>
        <taxon>Bacillati</taxon>
        <taxon>Actinomycetota</taxon>
        <taxon>Actinomycetes</taxon>
        <taxon>Micromonosporales</taxon>
        <taxon>Micromonosporaceae</taxon>
        <taxon>Planosporangium</taxon>
    </lineage>
</organism>
<comment type="caution">
    <text evidence="4">The sequence shown here is derived from an EMBL/GenBank/DDBJ whole genome shotgun (WGS) entry which is preliminary data.</text>
</comment>
<proteinExistence type="predicted"/>
<evidence type="ECO:0000313" key="4">
    <source>
        <dbReference type="EMBL" id="NJC69092.1"/>
    </source>
</evidence>
<dbReference type="RefSeq" id="WP_167923947.1">
    <property type="nucleotide sequence ID" value="NZ_JAATVY010000002.1"/>
</dbReference>
<feature type="transmembrane region" description="Helical" evidence="2">
    <location>
        <begin position="213"/>
        <end position="234"/>
    </location>
</feature>
<keyword evidence="2" id="KW-1133">Transmembrane helix</keyword>
<protein>
    <submittedName>
        <fullName evidence="4">Uncharacterized protein</fullName>
    </submittedName>
</protein>
<keyword evidence="2" id="KW-0472">Membrane</keyword>
<dbReference type="PROSITE" id="PS51318">
    <property type="entry name" value="TAT"/>
    <property type="match status" value="1"/>
</dbReference>
<name>A0ABX0XSV5_9ACTN</name>
<evidence type="ECO:0000256" key="1">
    <source>
        <dbReference type="SAM" id="MobiDB-lite"/>
    </source>
</evidence>
<evidence type="ECO:0000313" key="5">
    <source>
        <dbReference type="Proteomes" id="UP000722989"/>
    </source>
</evidence>
<feature type="signal peptide" evidence="3">
    <location>
        <begin position="1"/>
        <end position="23"/>
    </location>
</feature>
<feature type="chain" id="PRO_5047465263" evidence="3">
    <location>
        <begin position="24"/>
        <end position="254"/>
    </location>
</feature>
<feature type="region of interest" description="Disordered" evidence="1">
    <location>
        <begin position="128"/>
        <end position="207"/>
    </location>
</feature>
<keyword evidence="3" id="KW-0732">Signal</keyword>
<dbReference type="Proteomes" id="UP000722989">
    <property type="component" value="Unassembled WGS sequence"/>
</dbReference>
<dbReference type="InterPro" id="IPR006311">
    <property type="entry name" value="TAT_signal"/>
</dbReference>
<sequence>MRIPRRIAITVAAAVAAVAATVADPWQASARSVLVSLTLSPSSGPSTTTITATYRYVPLGRKGPNGGCGAEVTFTWDGQRLQGPGRPNPAGTYCAATLTFTPPKGLDSPGPHTVAGTQDTDTAQAQFTVTGSGTPAPVPSPPPTAPSPVPATIAPATSVHPGPSVTPTATPSPSASAPASTDPLPSEEPSDAGGSGIAGATTKPPAGSSVGTVLAVLLGLFTMVGGSVLLTLALRRRPDVDAAEAPDDATTAEA</sequence>
<feature type="compositionally biased region" description="Low complexity" evidence="1">
    <location>
        <begin position="150"/>
        <end position="184"/>
    </location>
</feature>
<accession>A0ABX0XSV5</accession>
<reference evidence="4 5" key="1">
    <citation type="submission" date="2020-03" db="EMBL/GenBank/DDBJ databases">
        <title>WGS of the type strain of Planosporangium spp.</title>
        <authorList>
            <person name="Thawai C."/>
        </authorList>
    </citation>
    <scope>NUCLEOTIDE SEQUENCE [LARGE SCALE GENOMIC DNA]</scope>
    <source>
        <strain evidence="4 5">TBRC 5610</strain>
    </source>
</reference>
<feature type="compositionally biased region" description="Pro residues" evidence="1">
    <location>
        <begin position="136"/>
        <end position="149"/>
    </location>
</feature>
<gene>
    <name evidence="4" type="ORF">HC031_05040</name>
</gene>
<dbReference type="EMBL" id="JAATVY010000002">
    <property type="protein sequence ID" value="NJC69092.1"/>
    <property type="molecule type" value="Genomic_DNA"/>
</dbReference>
<evidence type="ECO:0000256" key="2">
    <source>
        <dbReference type="SAM" id="Phobius"/>
    </source>
</evidence>
<evidence type="ECO:0000256" key="3">
    <source>
        <dbReference type="SAM" id="SignalP"/>
    </source>
</evidence>
<keyword evidence="2" id="KW-0812">Transmembrane</keyword>
<keyword evidence="5" id="KW-1185">Reference proteome</keyword>